<dbReference type="Proteomes" id="UP000195840">
    <property type="component" value="Unassembled WGS sequence"/>
</dbReference>
<feature type="active site" description="Nucleophile" evidence="6">
    <location>
        <position position="338"/>
    </location>
</feature>
<dbReference type="InterPro" id="IPR006047">
    <property type="entry name" value="GH13_cat_dom"/>
</dbReference>
<comment type="similarity">
    <text evidence="1 6">Belongs to the glycosyl hydrolase 13 family.</text>
</comment>
<dbReference type="InterPro" id="IPR014756">
    <property type="entry name" value="Ig_E-set"/>
</dbReference>
<dbReference type="RefSeq" id="WP_087795926.1">
    <property type="nucleotide sequence ID" value="NZ_CAWNET010000026.1"/>
</dbReference>
<comment type="function">
    <text evidence="6">Removes maltotriose and maltotetraose chains that are attached by 1,6-alpha-linkage to the limit dextrin main chain, generating a debranched limit dextrin.</text>
</comment>
<dbReference type="Pfam" id="PF18390">
    <property type="entry name" value="GlgX_C"/>
    <property type="match status" value="1"/>
</dbReference>
<name>A0AB73NJE7_YERKR</name>
<gene>
    <name evidence="6" type="primary">glgX</name>
    <name evidence="8" type="ORF">CBW52_21580</name>
</gene>
<comment type="catalytic activity">
    <reaction evidence="6">
        <text>Hydrolysis of (1-&gt;6)-alpha-D-glucosidic linkages to branches with degrees of polymerization of three or four glucose residues in limit dextrin.</text>
        <dbReference type="EC" id="3.2.1.196"/>
    </reaction>
</comment>
<reference evidence="8 9" key="1">
    <citation type="submission" date="2017-05" db="EMBL/GenBank/DDBJ databases">
        <title>Whole genome sequencing of Yersinia kristensenii.</title>
        <authorList>
            <person name="Campioni F."/>
        </authorList>
    </citation>
    <scope>NUCLEOTIDE SEQUENCE [LARGE SCALE GENOMIC DNA]</scope>
    <source>
        <strain evidence="8 9">CFSAN060538</strain>
    </source>
</reference>
<evidence type="ECO:0000256" key="1">
    <source>
        <dbReference type="ARBA" id="ARBA00008061"/>
    </source>
</evidence>
<dbReference type="InterPro" id="IPR011837">
    <property type="entry name" value="Glycogen_debranch_GlgX"/>
</dbReference>
<keyword evidence="2 6" id="KW-0321">Glycogen metabolism</keyword>
<dbReference type="InterPro" id="IPR022844">
    <property type="entry name" value="Glycogen_debranch_bac"/>
</dbReference>
<evidence type="ECO:0000313" key="8">
    <source>
        <dbReference type="EMBL" id="OVZ76818.1"/>
    </source>
</evidence>
<dbReference type="InterPro" id="IPR013780">
    <property type="entry name" value="Glyco_hydro_b"/>
</dbReference>
<dbReference type="InterPro" id="IPR044505">
    <property type="entry name" value="GlgX_Isoamylase_N_E_set"/>
</dbReference>
<dbReference type="SUPFAM" id="SSF51445">
    <property type="entry name" value="(Trans)glycosidases"/>
    <property type="match status" value="1"/>
</dbReference>
<protein>
    <recommendedName>
        <fullName evidence="6">Glycogen debranching enzyme</fullName>
        <ecNumber evidence="6">3.2.1.196</ecNumber>
    </recommendedName>
    <alternativeName>
        <fullName evidence="6">Limit dextrin alpha-1,6-maltotetraose-hydrolase</fullName>
    </alternativeName>
</protein>
<dbReference type="NCBIfam" id="TIGR02100">
    <property type="entry name" value="glgX_debranch"/>
    <property type="match status" value="1"/>
</dbReference>
<dbReference type="Pfam" id="PF02922">
    <property type="entry name" value="CBM_48"/>
    <property type="match status" value="1"/>
</dbReference>
<keyword evidence="5 6" id="KW-0326">Glycosidase</keyword>
<sequence>MTRLTSGSPTPAGAHFDGVGINFTLFSANAERVELCLFDDNNQEVRIALPARSGDIWHGYLPRGKPGQRYGYRVSGPFSPQQGHRFNPHKLLIDPCAHALDRKVGDDTSLNGGVNQPDVQDSSAAAPKCIVVHEKYDWQDDHPPAIPWGNTVIYEAHVRGLTQLHPDIPADLRGTYAGLAHPAMIHYLKKLGITTLELLPVQFHVDEPRLQKMGLSNYWGYNVLAPYAVDPEYVSGRDGISPLQELRDAVKALHKAGIEVILDVVFNHSAELDVFGPTLCQRGIDNASYYWLTPEGEYDNMTGCGNALRLSQPYVMQWVLDCLRYWVDSCHIDGFRFDLGTVLGRTPDFDQHAPLFAAIAADERLSACKMIAEPWDIGWGGYQLGNFPTGFSEWNDQYRDAMRRFWLRGDLPLGQFAQHFAASSHLFRHRERLPSASINQITAHDGFTLQDLLCFNQKHNQINGEENRDGSDNNLSNNFGREGLVADDTIWQRRKACQRALLATLLLSQGTPMLLAGDEHGHSQQGNNNAYCQNNILTWLDWGSADHELTAFTAALIQLRQQIPALIKDIWWEDGDGNVQWLDSGGQVLSDSAWEQGGQKQLQIRLSQRWLVVINATDQECEMHLPVGEWVVVPPFEPSEHTELLTVWNGAAHAVCVLAQKF</sequence>
<comment type="pathway">
    <text evidence="6">Glycan degradation; glycogen degradation.</text>
</comment>
<dbReference type="Gene3D" id="3.20.20.80">
    <property type="entry name" value="Glycosidases"/>
    <property type="match status" value="1"/>
</dbReference>
<feature type="active site" description="Proton donor" evidence="6">
    <location>
        <position position="373"/>
    </location>
</feature>
<evidence type="ECO:0000256" key="4">
    <source>
        <dbReference type="ARBA" id="ARBA00023277"/>
    </source>
</evidence>
<dbReference type="HAMAP" id="MF_01248">
    <property type="entry name" value="GlgX"/>
    <property type="match status" value="1"/>
</dbReference>
<dbReference type="EC" id="3.2.1.196" evidence="6"/>
<evidence type="ECO:0000256" key="3">
    <source>
        <dbReference type="ARBA" id="ARBA00022801"/>
    </source>
</evidence>
<keyword evidence="9" id="KW-1185">Reference proteome</keyword>
<dbReference type="NCBIfam" id="NF002983">
    <property type="entry name" value="PRK03705.1"/>
    <property type="match status" value="1"/>
</dbReference>
<dbReference type="GO" id="GO:0120549">
    <property type="term" value="F:limit dextrin alpha-1,6-maltotetraose-hydrolase activity"/>
    <property type="evidence" value="ECO:0007669"/>
    <property type="project" value="UniProtKB-EC"/>
</dbReference>
<proteinExistence type="inferred from homology"/>
<dbReference type="AlphaFoldDB" id="A0AB73NJE7"/>
<dbReference type="SUPFAM" id="SSF51011">
    <property type="entry name" value="Glycosyl hydrolase domain"/>
    <property type="match status" value="1"/>
</dbReference>
<dbReference type="InterPro" id="IPR004193">
    <property type="entry name" value="Glyco_hydro_13_N"/>
</dbReference>
<keyword evidence="3 6" id="KW-0378">Hydrolase</keyword>
<keyword evidence="4 6" id="KW-0119">Carbohydrate metabolism</keyword>
<dbReference type="CDD" id="cd02856">
    <property type="entry name" value="E_set_GDE_Isoamylase_N"/>
    <property type="match status" value="1"/>
</dbReference>
<dbReference type="Gene3D" id="2.60.40.1180">
    <property type="entry name" value="Golgi alpha-mannosidase II"/>
    <property type="match status" value="1"/>
</dbReference>
<dbReference type="InterPro" id="IPR040784">
    <property type="entry name" value="GlgX_C"/>
</dbReference>
<evidence type="ECO:0000256" key="2">
    <source>
        <dbReference type="ARBA" id="ARBA00022600"/>
    </source>
</evidence>
<dbReference type="Pfam" id="PF00128">
    <property type="entry name" value="Alpha-amylase"/>
    <property type="match status" value="1"/>
</dbReference>
<dbReference type="InterPro" id="IPR013783">
    <property type="entry name" value="Ig-like_fold"/>
</dbReference>
<organism evidence="8 9">
    <name type="scientific">Yersinia kristensenii</name>
    <dbReference type="NCBI Taxonomy" id="28152"/>
    <lineage>
        <taxon>Bacteria</taxon>
        <taxon>Pseudomonadati</taxon>
        <taxon>Pseudomonadota</taxon>
        <taxon>Gammaproteobacteria</taxon>
        <taxon>Enterobacterales</taxon>
        <taxon>Yersiniaceae</taxon>
        <taxon>Yersinia</taxon>
    </lineage>
</organism>
<evidence type="ECO:0000256" key="6">
    <source>
        <dbReference type="HAMAP-Rule" id="MF_01248"/>
    </source>
</evidence>
<evidence type="ECO:0000256" key="5">
    <source>
        <dbReference type="ARBA" id="ARBA00023295"/>
    </source>
</evidence>
<evidence type="ECO:0000259" key="7">
    <source>
        <dbReference type="SMART" id="SM00642"/>
    </source>
</evidence>
<evidence type="ECO:0000313" key="9">
    <source>
        <dbReference type="Proteomes" id="UP000195840"/>
    </source>
</evidence>
<dbReference type="CDD" id="cd11326">
    <property type="entry name" value="AmyAc_Glg_debranch"/>
    <property type="match status" value="1"/>
</dbReference>
<dbReference type="SMART" id="SM00642">
    <property type="entry name" value="Aamy"/>
    <property type="match status" value="1"/>
</dbReference>
<dbReference type="InterPro" id="IPR017853">
    <property type="entry name" value="GH"/>
</dbReference>
<accession>A0AB73NJE7</accession>
<dbReference type="PANTHER" id="PTHR43002">
    <property type="entry name" value="GLYCOGEN DEBRANCHING ENZYME"/>
    <property type="match status" value="1"/>
</dbReference>
<dbReference type="SUPFAM" id="SSF81296">
    <property type="entry name" value="E set domains"/>
    <property type="match status" value="1"/>
</dbReference>
<dbReference type="Gene3D" id="2.60.40.10">
    <property type="entry name" value="Immunoglobulins"/>
    <property type="match status" value="1"/>
</dbReference>
<comment type="caution">
    <text evidence="8">The sequence shown here is derived from an EMBL/GenBank/DDBJ whole genome shotgun (WGS) entry which is preliminary data.</text>
</comment>
<dbReference type="GO" id="GO:0005980">
    <property type="term" value="P:glycogen catabolic process"/>
    <property type="evidence" value="ECO:0007669"/>
    <property type="project" value="UniProtKB-UniRule"/>
</dbReference>
<dbReference type="EMBL" id="NHOG01000032">
    <property type="protein sequence ID" value="OVZ76818.1"/>
    <property type="molecule type" value="Genomic_DNA"/>
</dbReference>
<feature type="domain" description="Glycosyl hydrolase family 13 catalytic" evidence="7">
    <location>
        <begin position="163"/>
        <end position="560"/>
    </location>
</feature>
<feature type="site" description="Transition state stabilizer" evidence="6">
    <location>
        <position position="445"/>
    </location>
</feature>
<dbReference type="GO" id="GO:0004135">
    <property type="term" value="F:amylo-alpha-1,6-glucosidase activity"/>
    <property type="evidence" value="ECO:0007669"/>
    <property type="project" value="InterPro"/>
</dbReference>